<dbReference type="EMBL" id="CP034437">
    <property type="protein sequence ID" value="AZN41664.1"/>
    <property type="molecule type" value="Genomic_DNA"/>
</dbReference>
<dbReference type="CDD" id="cd17536">
    <property type="entry name" value="REC_YesN-like"/>
    <property type="match status" value="1"/>
</dbReference>
<proteinExistence type="predicted"/>
<dbReference type="PROSITE" id="PS50110">
    <property type="entry name" value="RESPONSE_REGULATORY"/>
    <property type="match status" value="1"/>
</dbReference>
<evidence type="ECO:0000259" key="5">
    <source>
        <dbReference type="PROSITE" id="PS01124"/>
    </source>
</evidence>
<dbReference type="RefSeq" id="WP_126017370.1">
    <property type="nucleotide sequence ID" value="NZ_CP034437.1"/>
</dbReference>
<dbReference type="InterPro" id="IPR020449">
    <property type="entry name" value="Tscrpt_reg_AraC-type_HTH"/>
</dbReference>
<dbReference type="SMART" id="SM00342">
    <property type="entry name" value="HTH_ARAC"/>
    <property type="match status" value="1"/>
</dbReference>
<sequence>MYTLLIVDNERIIVDGLVAHFTELQESLNIDVYGAYSGKGALQLLEKTKIDIVLSDIQMPGMSGLELHEEMTRLWPRCKFIFLSGHDDFSYVQQAVRGGASNYILKTEGYDVITQAVHRVVEELKEIVKHDSLLTNAKNQLQQSLQLMQKEVMEEILLGEPLALMNLESNLEQLDIKLNSSAPLLLVVGRIDEWRDITAPSERALIKFAIQNIAEEYLSPFLNVHSFSYEPSRLIWLLQVKGDAFMNEADRRAHAVRFVHQTLGDIQQTCKELLKVTLSFAAAGSLVNWKRLSEQFESLKSAFQLGLGIQKETIYLENPNTNVMPDEPVQKQFMLTVNNQIRKLQNLLENGDGEAFIVHLTELLNEADETLPVQEAIRLEIALSLSNMLMSAINRWGLQKEINQTIDLRKLLQLDVQAWKACTAFYYQLAKTVFEIKSDEKMNQEQSIVSQIQSYIDEHLTNDLSLTKIGEAFGHNPYYLSRLYKQITGVGLAEYISEIRLMRAKQLLKESDRKVNDIAKEIGFISEAYFYRFFKKSIGITPQEYRDS</sequence>
<dbReference type="InterPro" id="IPR011006">
    <property type="entry name" value="CheY-like_superfamily"/>
</dbReference>
<protein>
    <submittedName>
        <fullName evidence="7">Response regulator</fullName>
    </submittedName>
</protein>
<reference evidence="8" key="1">
    <citation type="submission" date="2018-12" db="EMBL/GenBank/DDBJ databases">
        <title>Genome sequence of Peanibacillus sp.</title>
        <authorList>
            <person name="Subramani G."/>
            <person name="Srinivasan S."/>
            <person name="Kim M.K."/>
        </authorList>
    </citation>
    <scope>NUCLEOTIDE SEQUENCE [LARGE SCALE GENOMIC DNA]</scope>
    <source>
        <strain evidence="8">18JY67-1</strain>
    </source>
</reference>
<feature type="domain" description="HTH araC/xylS-type" evidence="5">
    <location>
        <begin position="450"/>
        <end position="548"/>
    </location>
</feature>
<keyword evidence="8" id="KW-1185">Reference proteome</keyword>
<dbReference type="PRINTS" id="PR00032">
    <property type="entry name" value="HTHARAC"/>
</dbReference>
<feature type="domain" description="Response regulatory" evidence="6">
    <location>
        <begin position="3"/>
        <end position="121"/>
    </location>
</feature>
<dbReference type="InterPro" id="IPR018060">
    <property type="entry name" value="HTH_AraC"/>
</dbReference>
<dbReference type="Gene3D" id="3.40.50.2300">
    <property type="match status" value="1"/>
</dbReference>
<evidence type="ECO:0000313" key="7">
    <source>
        <dbReference type="EMBL" id="AZN41664.1"/>
    </source>
</evidence>
<evidence type="ECO:0000259" key="6">
    <source>
        <dbReference type="PROSITE" id="PS50110"/>
    </source>
</evidence>
<dbReference type="Pfam" id="PF12833">
    <property type="entry name" value="HTH_18"/>
    <property type="match status" value="1"/>
</dbReference>
<dbReference type="Proteomes" id="UP000272528">
    <property type="component" value="Chromosome"/>
</dbReference>
<evidence type="ECO:0000256" key="4">
    <source>
        <dbReference type="PROSITE-ProRule" id="PRU00169"/>
    </source>
</evidence>
<dbReference type="InterPro" id="IPR009057">
    <property type="entry name" value="Homeodomain-like_sf"/>
</dbReference>
<evidence type="ECO:0000256" key="3">
    <source>
        <dbReference type="ARBA" id="ARBA00023163"/>
    </source>
</evidence>
<dbReference type="Gene3D" id="1.10.10.60">
    <property type="entry name" value="Homeodomain-like"/>
    <property type="match status" value="2"/>
</dbReference>
<dbReference type="SUPFAM" id="SSF46689">
    <property type="entry name" value="Homeodomain-like"/>
    <property type="match status" value="2"/>
</dbReference>
<evidence type="ECO:0000256" key="2">
    <source>
        <dbReference type="ARBA" id="ARBA00023125"/>
    </source>
</evidence>
<dbReference type="OrthoDB" id="2543932at2"/>
<dbReference type="SMART" id="SM00448">
    <property type="entry name" value="REC"/>
    <property type="match status" value="1"/>
</dbReference>
<keyword evidence="1" id="KW-0805">Transcription regulation</keyword>
<dbReference type="KEGG" id="palb:EJC50_19765"/>
<dbReference type="PANTHER" id="PTHR43280">
    <property type="entry name" value="ARAC-FAMILY TRANSCRIPTIONAL REGULATOR"/>
    <property type="match status" value="1"/>
</dbReference>
<dbReference type="Pfam" id="PF00072">
    <property type="entry name" value="Response_reg"/>
    <property type="match status" value="1"/>
</dbReference>
<dbReference type="AlphaFoldDB" id="A0A3Q8X799"/>
<name>A0A3Q8X799_9BACL</name>
<dbReference type="PROSITE" id="PS01124">
    <property type="entry name" value="HTH_ARAC_FAMILY_2"/>
    <property type="match status" value="1"/>
</dbReference>
<dbReference type="SUPFAM" id="SSF52172">
    <property type="entry name" value="CheY-like"/>
    <property type="match status" value="1"/>
</dbReference>
<keyword evidence="4" id="KW-0597">Phosphoprotein</keyword>
<evidence type="ECO:0000256" key="1">
    <source>
        <dbReference type="ARBA" id="ARBA00023015"/>
    </source>
</evidence>
<feature type="modified residue" description="4-aspartylphosphate" evidence="4">
    <location>
        <position position="56"/>
    </location>
</feature>
<accession>A0A3Q8X799</accession>
<gene>
    <name evidence="7" type="ORF">EJC50_19765</name>
</gene>
<evidence type="ECO:0000313" key="8">
    <source>
        <dbReference type="Proteomes" id="UP000272528"/>
    </source>
</evidence>
<dbReference type="InterPro" id="IPR001789">
    <property type="entry name" value="Sig_transdc_resp-reg_receiver"/>
</dbReference>
<dbReference type="GO" id="GO:0043565">
    <property type="term" value="F:sequence-specific DNA binding"/>
    <property type="evidence" value="ECO:0007669"/>
    <property type="project" value="InterPro"/>
</dbReference>
<dbReference type="PANTHER" id="PTHR43280:SF10">
    <property type="entry name" value="REGULATORY PROTEIN POCR"/>
    <property type="match status" value="1"/>
</dbReference>
<keyword evidence="2" id="KW-0238">DNA-binding</keyword>
<organism evidence="7 8">
    <name type="scientific">Paenibacillus albus</name>
    <dbReference type="NCBI Taxonomy" id="2495582"/>
    <lineage>
        <taxon>Bacteria</taxon>
        <taxon>Bacillati</taxon>
        <taxon>Bacillota</taxon>
        <taxon>Bacilli</taxon>
        <taxon>Bacillales</taxon>
        <taxon>Paenibacillaceae</taxon>
        <taxon>Paenibacillus</taxon>
    </lineage>
</organism>
<dbReference type="GO" id="GO:0000160">
    <property type="term" value="P:phosphorelay signal transduction system"/>
    <property type="evidence" value="ECO:0007669"/>
    <property type="project" value="InterPro"/>
</dbReference>
<keyword evidence="3" id="KW-0804">Transcription</keyword>
<dbReference type="GO" id="GO:0003700">
    <property type="term" value="F:DNA-binding transcription factor activity"/>
    <property type="evidence" value="ECO:0007669"/>
    <property type="project" value="InterPro"/>
</dbReference>